<keyword evidence="1" id="KW-0472">Membrane</keyword>
<protein>
    <submittedName>
        <fullName evidence="2">Unannotated protein</fullName>
    </submittedName>
</protein>
<evidence type="ECO:0000313" key="2">
    <source>
        <dbReference type="EMBL" id="CAB4614258.1"/>
    </source>
</evidence>
<dbReference type="Pfam" id="PF11292">
    <property type="entry name" value="DUF3093"/>
    <property type="match status" value="1"/>
</dbReference>
<reference evidence="2" key="1">
    <citation type="submission" date="2020-05" db="EMBL/GenBank/DDBJ databases">
        <authorList>
            <person name="Chiriac C."/>
            <person name="Salcher M."/>
            <person name="Ghai R."/>
            <person name="Kavagutti S V."/>
        </authorList>
    </citation>
    <scope>NUCLEOTIDE SEQUENCE</scope>
</reference>
<dbReference type="AlphaFoldDB" id="A0A6J6I0L2"/>
<dbReference type="EMBL" id="CAEZUS010000140">
    <property type="protein sequence ID" value="CAB4614258.1"/>
    <property type="molecule type" value="Genomic_DNA"/>
</dbReference>
<name>A0A6J6I0L2_9ZZZZ</name>
<organism evidence="2">
    <name type="scientific">freshwater metagenome</name>
    <dbReference type="NCBI Taxonomy" id="449393"/>
    <lineage>
        <taxon>unclassified sequences</taxon>
        <taxon>metagenomes</taxon>
        <taxon>ecological metagenomes</taxon>
    </lineage>
</organism>
<gene>
    <name evidence="2" type="ORF">UFOPK1852_00865</name>
</gene>
<feature type="transmembrane region" description="Helical" evidence="1">
    <location>
        <begin position="33"/>
        <end position="54"/>
    </location>
</feature>
<sequence length="138" mass="15855">MIRAPFWLLAFIYFLFLSLVIAVWAALGNQSAFITWVVSTFLIVLIALKSTLILEVDEKELRAGPAHIELKYIGRVIPLDSKEMGRLRTRDADPASFLIFRFWRSTGVKVEINDPRDQTPYWLITSKRNSELANLLSK</sequence>
<proteinExistence type="predicted"/>
<accession>A0A6J6I0L2</accession>
<dbReference type="InterPro" id="IPR021443">
    <property type="entry name" value="DUF3093"/>
</dbReference>
<keyword evidence="1" id="KW-1133">Transmembrane helix</keyword>
<evidence type="ECO:0000256" key="1">
    <source>
        <dbReference type="SAM" id="Phobius"/>
    </source>
</evidence>
<feature type="transmembrane region" description="Helical" evidence="1">
    <location>
        <begin position="7"/>
        <end position="27"/>
    </location>
</feature>
<keyword evidence="1" id="KW-0812">Transmembrane</keyword>